<sequence>MTSSESEDHPASRKRSRVQKNTDSANKKARGRPRVEAEDATAADRRRTQIRLAQRAYRQRKETTISSLKEQNARLLSIIEEMNQTLSQFHESVLKDGILQYSTRLAHDLKQMSDTFGALTKTALAEGSHERSREDADTEIDPPAGLQNASSAALTSPESNQTTQYHLPIAQRPSMGWASDSHTVSAMETPPEAQEDNVSLNLFDAYERENVTALARRFPLTTSTIFDQSSSQSTGRGSWPQLPFGLVHIDDEQAEPQLFNVNIPTPAMTPPTLGRTTPPLLSTRTLKPSWTYSHEETTFARRLGRACLEVGFHLLSSPHLRPAVLNFVFKLSLAYLTIDQLRDRFKMLLKRGVTEDLDCVGTPFAHFGGSGTHYARKSVAAKLPGNHSSWNVRSIGPLHSKLARIENTTDPSKGLDLNVDISGYEGEWFDCEDVQGYLEQEKGCYINPRESFAQVEIDIEEEKSMHELGNLAFSSNVDLNLDLSSASGPSLSGADGSSPSSGTWSTGNASNKSSPINNDSVVGTNTGINFGMGSLSNSDGFSGFDLSTMMNQPFNLDFTSGMEANGNTTAVLAGYSSSLDTIRTPPIDLTTTEMLTVVQRKRKKPAWVDVSKLIDELLRNSVCLGRTPGFRRKDVDRAFQASLISAF</sequence>
<evidence type="ECO:0008006" key="4">
    <source>
        <dbReference type="Google" id="ProtNLM"/>
    </source>
</evidence>
<feature type="region of interest" description="Disordered" evidence="1">
    <location>
        <begin position="1"/>
        <end position="47"/>
    </location>
</feature>
<dbReference type="RefSeq" id="XP_033650982.1">
    <property type="nucleotide sequence ID" value="XM_033801171.1"/>
</dbReference>
<evidence type="ECO:0000256" key="1">
    <source>
        <dbReference type="SAM" id="MobiDB-lite"/>
    </source>
</evidence>
<gene>
    <name evidence="2" type="ORF">EI97DRAFT_461102</name>
</gene>
<reference evidence="2" key="1">
    <citation type="journal article" date="2020" name="Stud. Mycol.">
        <title>101 Dothideomycetes genomes: a test case for predicting lifestyles and emergence of pathogens.</title>
        <authorList>
            <person name="Haridas S."/>
            <person name="Albert R."/>
            <person name="Binder M."/>
            <person name="Bloem J."/>
            <person name="Labutti K."/>
            <person name="Salamov A."/>
            <person name="Andreopoulos B."/>
            <person name="Baker S."/>
            <person name="Barry K."/>
            <person name="Bills G."/>
            <person name="Bluhm B."/>
            <person name="Cannon C."/>
            <person name="Castanera R."/>
            <person name="Culley D."/>
            <person name="Daum C."/>
            <person name="Ezra D."/>
            <person name="Gonzalez J."/>
            <person name="Henrissat B."/>
            <person name="Kuo A."/>
            <person name="Liang C."/>
            <person name="Lipzen A."/>
            <person name="Lutzoni F."/>
            <person name="Magnuson J."/>
            <person name="Mondo S."/>
            <person name="Nolan M."/>
            <person name="Ohm R."/>
            <person name="Pangilinan J."/>
            <person name="Park H.-J."/>
            <person name="Ramirez L."/>
            <person name="Alfaro M."/>
            <person name="Sun H."/>
            <person name="Tritt A."/>
            <person name="Yoshinaga Y."/>
            <person name="Zwiers L.-H."/>
            <person name="Turgeon B."/>
            <person name="Goodwin S."/>
            <person name="Spatafora J."/>
            <person name="Crous P."/>
            <person name="Grigoriev I."/>
        </authorList>
    </citation>
    <scope>NUCLEOTIDE SEQUENCE</scope>
    <source>
        <strain evidence="2">CBS 379.55</strain>
    </source>
</reference>
<dbReference type="CDD" id="cd14688">
    <property type="entry name" value="bZIP_YAP"/>
    <property type="match status" value="1"/>
</dbReference>
<feature type="compositionally biased region" description="Basic and acidic residues" evidence="1">
    <location>
        <begin position="33"/>
        <end position="47"/>
    </location>
</feature>
<feature type="compositionally biased region" description="Low complexity" evidence="1">
    <location>
        <begin position="488"/>
        <end position="507"/>
    </location>
</feature>
<dbReference type="Gene3D" id="1.20.5.170">
    <property type="match status" value="1"/>
</dbReference>
<feature type="region of interest" description="Disordered" evidence="1">
    <location>
        <begin position="488"/>
        <end position="520"/>
    </location>
</feature>
<organism evidence="2 3">
    <name type="scientific">Westerdykella ornata</name>
    <dbReference type="NCBI Taxonomy" id="318751"/>
    <lineage>
        <taxon>Eukaryota</taxon>
        <taxon>Fungi</taxon>
        <taxon>Dikarya</taxon>
        <taxon>Ascomycota</taxon>
        <taxon>Pezizomycotina</taxon>
        <taxon>Dothideomycetes</taxon>
        <taxon>Pleosporomycetidae</taxon>
        <taxon>Pleosporales</taxon>
        <taxon>Sporormiaceae</taxon>
        <taxon>Westerdykella</taxon>
    </lineage>
</organism>
<dbReference type="PANTHER" id="PTHR40618">
    <property type="entry name" value="B-ZIP TRANSCRIPTION FACTOR (EUROFUNG)-RELATED"/>
    <property type="match status" value="1"/>
</dbReference>
<dbReference type="Proteomes" id="UP000800097">
    <property type="component" value="Unassembled WGS sequence"/>
</dbReference>
<accession>A0A6A6JB90</accession>
<dbReference type="AlphaFoldDB" id="A0A6A6JB90"/>
<feature type="region of interest" description="Disordered" evidence="1">
    <location>
        <begin position="174"/>
        <end position="195"/>
    </location>
</feature>
<dbReference type="GeneID" id="54554346"/>
<dbReference type="OrthoDB" id="3555317at2759"/>
<feature type="compositionally biased region" description="Polar residues" evidence="1">
    <location>
        <begin position="508"/>
        <end position="520"/>
    </location>
</feature>
<proteinExistence type="predicted"/>
<name>A0A6A6JB90_WESOR</name>
<dbReference type="SUPFAM" id="SSF57959">
    <property type="entry name" value="Leucine zipper domain"/>
    <property type="match status" value="1"/>
</dbReference>
<dbReference type="InterPro" id="IPR046347">
    <property type="entry name" value="bZIP_sf"/>
</dbReference>
<feature type="compositionally biased region" description="Basic and acidic residues" evidence="1">
    <location>
        <begin position="1"/>
        <end position="11"/>
    </location>
</feature>
<evidence type="ECO:0000313" key="2">
    <source>
        <dbReference type="EMBL" id="KAF2273443.1"/>
    </source>
</evidence>
<dbReference type="EMBL" id="ML986510">
    <property type="protein sequence ID" value="KAF2273443.1"/>
    <property type="molecule type" value="Genomic_DNA"/>
</dbReference>
<dbReference type="GO" id="GO:0003700">
    <property type="term" value="F:DNA-binding transcription factor activity"/>
    <property type="evidence" value="ECO:0007669"/>
    <property type="project" value="InterPro"/>
</dbReference>
<feature type="compositionally biased region" description="Polar residues" evidence="1">
    <location>
        <begin position="147"/>
        <end position="161"/>
    </location>
</feature>
<keyword evidence="3" id="KW-1185">Reference proteome</keyword>
<protein>
    <recommendedName>
        <fullName evidence="4">BZIP domain-containing protein</fullName>
    </recommendedName>
</protein>
<evidence type="ECO:0000313" key="3">
    <source>
        <dbReference type="Proteomes" id="UP000800097"/>
    </source>
</evidence>
<dbReference type="PANTHER" id="PTHR40618:SF1">
    <property type="entry name" value="B-ZIP TRANSCRIPTION FACTOR (EUROFUNG)"/>
    <property type="match status" value="1"/>
</dbReference>
<feature type="region of interest" description="Disordered" evidence="1">
    <location>
        <begin position="124"/>
        <end position="161"/>
    </location>
</feature>